<dbReference type="Pfam" id="PF00043">
    <property type="entry name" value="GST_C"/>
    <property type="match status" value="1"/>
</dbReference>
<dbReference type="OrthoDB" id="422574at2759"/>
<dbReference type="SUPFAM" id="SSF52833">
    <property type="entry name" value="Thioredoxin-like"/>
    <property type="match status" value="1"/>
</dbReference>
<keyword evidence="5" id="KW-0808">Transferase</keyword>
<dbReference type="GO" id="GO:0016740">
    <property type="term" value="F:transferase activity"/>
    <property type="evidence" value="ECO:0007669"/>
    <property type="project" value="UniProtKB-KW"/>
</dbReference>
<dbReference type="Gene3D" id="3.40.30.10">
    <property type="entry name" value="Glutaredoxin"/>
    <property type="match status" value="1"/>
</dbReference>
<dbReference type="PROSITE" id="PS50405">
    <property type="entry name" value="GST_CTER"/>
    <property type="match status" value="1"/>
</dbReference>
<accession>S3CXD4</accession>
<dbReference type="HOGENOM" id="CLU_011226_14_2_1"/>
<dbReference type="Proteomes" id="UP000016922">
    <property type="component" value="Unassembled WGS sequence"/>
</dbReference>
<proteinExistence type="inferred from homology"/>
<dbReference type="OMA" id="DIMFLPY"/>
<sequence length="223" mass="25951">MSLKPIHLYTHAGGPNPWKLAILLSTLQIPYTQTFVPFSDIKKPEYLAICPNGRVPAIVDPNTNVTMWESGAIMEYLVETYDKEGEYWVKEGGERWVGKSWLFFQMSGQGPYFGQAIWFTRYHSEKIDSAKLRYINEIYRVFSVLDTALEGKSYLVAEKCTIADLSFIPWNYHILRLEGVDVAMVEKSYPRFWEWHHRLLEREAVKKVMSEREGIMAEEARGK</sequence>
<dbReference type="SUPFAM" id="SSF47616">
    <property type="entry name" value="GST C-terminal domain-like"/>
    <property type="match status" value="1"/>
</dbReference>
<dbReference type="InterPro" id="IPR036249">
    <property type="entry name" value="Thioredoxin-like_sf"/>
</dbReference>
<evidence type="ECO:0000259" key="3">
    <source>
        <dbReference type="PROSITE" id="PS50404"/>
    </source>
</evidence>
<keyword evidence="6" id="KW-1185">Reference proteome</keyword>
<evidence type="ECO:0000256" key="1">
    <source>
        <dbReference type="ARBA" id="ARBA00007409"/>
    </source>
</evidence>
<dbReference type="eggNOG" id="KOG0867">
    <property type="taxonomic scope" value="Eukaryota"/>
</dbReference>
<evidence type="ECO:0000256" key="2">
    <source>
        <dbReference type="RuleBase" id="RU003494"/>
    </source>
</evidence>
<dbReference type="Pfam" id="PF02798">
    <property type="entry name" value="GST_N"/>
    <property type="match status" value="1"/>
</dbReference>
<reference evidence="5 6" key="1">
    <citation type="journal article" date="2013" name="BMC Genomics">
        <title>Genomics-driven discovery of the pneumocandin biosynthetic gene cluster in the fungus Glarea lozoyensis.</title>
        <authorList>
            <person name="Chen L."/>
            <person name="Yue Q."/>
            <person name="Zhang X."/>
            <person name="Xiang M."/>
            <person name="Wang C."/>
            <person name="Li S."/>
            <person name="Che Y."/>
            <person name="Ortiz-Lopez F.J."/>
            <person name="Bills G.F."/>
            <person name="Liu X."/>
            <person name="An Z."/>
        </authorList>
    </citation>
    <scope>NUCLEOTIDE SEQUENCE [LARGE SCALE GENOMIC DNA]</scope>
    <source>
        <strain evidence="6">ATCC 20868 / MF5171</strain>
    </source>
</reference>
<evidence type="ECO:0000259" key="4">
    <source>
        <dbReference type="PROSITE" id="PS50405"/>
    </source>
</evidence>
<dbReference type="InterPro" id="IPR010987">
    <property type="entry name" value="Glutathione-S-Trfase_C-like"/>
</dbReference>
<dbReference type="GeneID" id="19463024"/>
<dbReference type="InterPro" id="IPR036282">
    <property type="entry name" value="Glutathione-S-Trfase_C_sf"/>
</dbReference>
<evidence type="ECO:0000313" key="5">
    <source>
        <dbReference type="EMBL" id="EPE31002.1"/>
    </source>
</evidence>
<organism evidence="5 6">
    <name type="scientific">Glarea lozoyensis (strain ATCC 20868 / MF5171)</name>
    <dbReference type="NCBI Taxonomy" id="1116229"/>
    <lineage>
        <taxon>Eukaryota</taxon>
        <taxon>Fungi</taxon>
        <taxon>Dikarya</taxon>
        <taxon>Ascomycota</taxon>
        <taxon>Pezizomycotina</taxon>
        <taxon>Leotiomycetes</taxon>
        <taxon>Helotiales</taxon>
        <taxon>Helotiaceae</taxon>
        <taxon>Glarea</taxon>
    </lineage>
</organism>
<dbReference type="Gene3D" id="1.20.1050.10">
    <property type="match status" value="1"/>
</dbReference>
<dbReference type="STRING" id="1116229.S3CXD4"/>
<evidence type="ECO:0000313" key="6">
    <source>
        <dbReference type="Proteomes" id="UP000016922"/>
    </source>
</evidence>
<name>S3CXD4_GLAL2</name>
<dbReference type="SFLD" id="SFLDS00019">
    <property type="entry name" value="Glutathione_Transferase_(cytos"/>
    <property type="match status" value="1"/>
</dbReference>
<dbReference type="PROSITE" id="PS50404">
    <property type="entry name" value="GST_NTER"/>
    <property type="match status" value="1"/>
</dbReference>
<dbReference type="AlphaFoldDB" id="S3CXD4"/>
<comment type="similarity">
    <text evidence="1 2">Belongs to the GST superfamily.</text>
</comment>
<dbReference type="EMBL" id="KE145363">
    <property type="protein sequence ID" value="EPE31002.1"/>
    <property type="molecule type" value="Genomic_DNA"/>
</dbReference>
<dbReference type="InterPro" id="IPR004045">
    <property type="entry name" value="Glutathione_S-Trfase_N"/>
</dbReference>
<dbReference type="PANTHER" id="PTHR44051:SF3">
    <property type="entry name" value="TRANSCRIPTIONAL REGULATOR URE2"/>
    <property type="match status" value="1"/>
</dbReference>
<dbReference type="SFLD" id="SFLDG00358">
    <property type="entry name" value="Main_(cytGST)"/>
    <property type="match status" value="1"/>
</dbReference>
<gene>
    <name evidence="5" type="ORF">GLAREA_03969</name>
</gene>
<dbReference type="KEGG" id="glz:GLAREA_03969"/>
<dbReference type="InterPro" id="IPR040079">
    <property type="entry name" value="Glutathione_S-Trfase"/>
</dbReference>
<feature type="domain" description="GST N-terminal" evidence="3">
    <location>
        <begin position="4"/>
        <end position="85"/>
    </location>
</feature>
<dbReference type="PANTHER" id="PTHR44051">
    <property type="entry name" value="GLUTATHIONE S-TRANSFERASE-RELATED"/>
    <property type="match status" value="1"/>
</dbReference>
<dbReference type="CDD" id="cd03048">
    <property type="entry name" value="GST_N_Ure2p_like"/>
    <property type="match status" value="1"/>
</dbReference>
<dbReference type="InterPro" id="IPR004046">
    <property type="entry name" value="GST_C"/>
</dbReference>
<dbReference type="SFLD" id="SFLDG01151">
    <property type="entry name" value="Main.2:_Nu-like"/>
    <property type="match status" value="1"/>
</dbReference>
<feature type="domain" description="GST C-terminal" evidence="4">
    <location>
        <begin position="91"/>
        <end position="223"/>
    </location>
</feature>
<dbReference type="RefSeq" id="XP_008082413.1">
    <property type="nucleotide sequence ID" value="XM_008084222.1"/>
</dbReference>
<protein>
    <submittedName>
        <fullName evidence="5">Glutathione S-transferase (GST), C-terminal</fullName>
    </submittedName>
</protein>